<dbReference type="EMBL" id="JAAAID010002318">
    <property type="protein sequence ID" value="KAG0007514.1"/>
    <property type="molecule type" value="Genomic_DNA"/>
</dbReference>
<protein>
    <submittedName>
        <fullName evidence="1">Uncharacterized protein</fullName>
    </submittedName>
</protein>
<dbReference type="Proteomes" id="UP000703661">
    <property type="component" value="Unassembled WGS sequence"/>
</dbReference>
<keyword evidence="2" id="KW-1185">Reference proteome</keyword>
<organism evidence="1 2">
    <name type="scientific">Entomortierella chlamydospora</name>
    <dbReference type="NCBI Taxonomy" id="101097"/>
    <lineage>
        <taxon>Eukaryota</taxon>
        <taxon>Fungi</taxon>
        <taxon>Fungi incertae sedis</taxon>
        <taxon>Mucoromycota</taxon>
        <taxon>Mortierellomycotina</taxon>
        <taxon>Mortierellomycetes</taxon>
        <taxon>Mortierellales</taxon>
        <taxon>Mortierellaceae</taxon>
        <taxon>Entomortierella</taxon>
    </lineage>
</organism>
<proteinExistence type="predicted"/>
<comment type="caution">
    <text evidence="1">The sequence shown here is derived from an EMBL/GenBank/DDBJ whole genome shotgun (WGS) entry which is preliminary data.</text>
</comment>
<name>A0A9P6SVT7_9FUNG</name>
<evidence type="ECO:0000313" key="1">
    <source>
        <dbReference type="EMBL" id="KAG0007514.1"/>
    </source>
</evidence>
<evidence type="ECO:0000313" key="2">
    <source>
        <dbReference type="Proteomes" id="UP000703661"/>
    </source>
</evidence>
<dbReference type="AlphaFoldDB" id="A0A9P6SVT7"/>
<gene>
    <name evidence="1" type="ORF">BGZ80_004574</name>
</gene>
<accession>A0A9P6SVT7</accession>
<feature type="non-terminal residue" evidence="1">
    <location>
        <position position="1"/>
    </location>
</feature>
<sequence length="318" mass="36389">LVRLAKYTEDQPGPITTNVLEEFATRRANEFKEIARGYYNKLDDNLQLNFYNALLKIFLGNSSAADFDGSFMDLGLIYRLNDGIYGTTRNHILCLPAQKGLLELFKELPRYKDVLNRIRLGEQSGNEFEKAMLLQLISSIKPVTLDATDLNNLHKTTILIDFEHCETIKHPNFSLGFGHERVLSRGWPNYPRFDFILGPMFIQVSISDFQAHEKTKSKKISKAFEDRDTKSRKNQIECYMDEMFGSGHSANIDPKNKKFIVTKNGVVVPGFQIVYIRGSPGAPNHSGLVKDYPDVLHVTFEEIKMKLFRNILEINDCL</sequence>
<reference evidence="1" key="1">
    <citation type="journal article" date="2020" name="Fungal Divers.">
        <title>Resolving the Mortierellaceae phylogeny through synthesis of multi-gene phylogenetics and phylogenomics.</title>
        <authorList>
            <person name="Vandepol N."/>
            <person name="Liber J."/>
            <person name="Desiro A."/>
            <person name="Na H."/>
            <person name="Kennedy M."/>
            <person name="Barry K."/>
            <person name="Grigoriev I.V."/>
            <person name="Miller A.N."/>
            <person name="O'Donnell K."/>
            <person name="Stajich J.E."/>
            <person name="Bonito G."/>
        </authorList>
    </citation>
    <scope>NUCLEOTIDE SEQUENCE</scope>
    <source>
        <strain evidence="1">NRRL 2769</strain>
    </source>
</reference>